<dbReference type="EC" id="3.4.17.19" evidence="1"/>
<dbReference type="SUPFAM" id="SSF55486">
    <property type="entry name" value="Metalloproteases ('zincins'), catalytic domain"/>
    <property type="match status" value="1"/>
</dbReference>
<dbReference type="OrthoDB" id="9772308at2"/>
<evidence type="ECO:0000256" key="3">
    <source>
        <dbReference type="PIRSR" id="PIRSR006615-2"/>
    </source>
</evidence>
<dbReference type="GO" id="GO:0006508">
    <property type="term" value="P:proteolysis"/>
    <property type="evidence" value="ECO:0007669"/>
    <property type="project" value="UniProtKB-UniRule"/>
</dbReference>
<comment type="catalytic activity">
    <reaction evidence="1">
        <text>Release of a C-terminal amino acid with broad specificity, except for -Pro.</text>
        <dbReference type="EC" id="3.4.17.19"/>
    </reaction>
</comment>
<keyword evidence="1 2" id="KW-0479">Metal-binding</keyword>
<comment type="function">
    <text evidence="1">Broad specificity carboxypetidase that releases amino acids sequentially from the C-terminus, including neutral, aromatic, polar and basic residues.</text>
</comment>
<keyword evidence="2" id="KW-0862">Zinc</keyword>
<gene>
    <name evidence="4" type="ORF">NA23_04220</name>
</gene>
<keyword evidence="1" id="KW-0378">Hydrolase</keyword>
<dbReference type="GO" id="GO:0046872">
    <property type="term" value="F:metal ion binding"/>
    <property type="evidence" value="ECO:0007669"/>
    <property type="project" value="UniProtKB-KW"/>
</dbReference>
<feature type="active site" description="Proton donor/acceptor" evidence="3">
    <location>
        <position position="254"/>
    </location>
</feature>
<proteinExistence type="evidence at protein level"/>
<dbReference type="Pfam" id="PF02074">
    <property type="entry name" value="Peptidase_M32"/>
    <property type="match status" value="1"/>
</dbReference>
<feature type="binding site" evidence="2">
    <location>
        <position position="257"/>
    </location>
    <ligand>
        <name>Zn(2+)</name>
        <dbReference type="ChEBI" id="CHEBI:29105"/>
        <note>catalytic</note>
    </ligand>
</feature>
<keyword evidence="5 7" id="KW-0002">3D-structure</keyword>
<comment type="similarity">
    <text evidence="1">Belongs to the peptidase M32 family.</text>
</comment>
<dbReference type="InterPro" id="IPR001333">
    <property type="entry name" value="Peptidase_M32_Taq"/>
</dbReference>
<dbReference type="PANTHER" id="PTHR34217">
    <property type="entry name" value="METAL-DEPENDENT CARBOXYPEPTIDASE"/>
    <property type="match status" value="1"/>
</dbReference>
<dbReference type="EvolutionaryTrace" id="A0A140UHP3"/>
<organism evidence="5">
    <name type="scientific">Fervidobacterium islandicum</name>
    <dbReference type="NCBI Taxonomy" id="2423"/>
    <lineage>
        <taxon>Bacteria</taxon>
        <taxon>Thermotogati</taxon>
        <taxon>Thermotogota</taxon>
        <taxon>Thermotogae</taxon>
        <taxon>Thermotogales</taxon>
        <taxon>Fervidobacteriaceae</taxon>
        <taxon>Fervidobacterium</taxon>
    </lineage>
</organism>
<dbReference type="CDD" id="cd06460">
    <property type="entry name" value="M32_Taq"/>
    <property type="match status" value="1"/>
</dbReference>
<dbReference type="eggNOG" id="COG2317">
    <property type="taxonomic scope" value="Bacteria"/>
</dbReference>
<dbReference type="PIRSF" id="PIRSF006615">
    <property type="entry name" value="Zn_crbxpep_Taq"/>
    <property type="match status" value="1"/>
</dbReference>
<evidence type="ECO:0007829" key="7">
    <source>
        <dbReference type="PDB" id="5E3X"/>
    </source>
</evidence>
<dbReference type="AlphaFoldDB" id="A0A140UHP3"/>
<keyword evidence="1" id="KW-0482">Metalloprotease</keyword>
<dbReference type="PRINTS" id="PR00998">
    <property type="entry name" value="CRBOXYPTASET"/>
</dbReference>
<dbReference type="EMBL" id="CP014334">
    <property type="protein sequence ID" value="AMW32563.1"/>
    <property type="molecule type" value="Genomic_DNA"/>
</dbReference>
<dbReference type="PROSITE" id="PS52034">
    <property type="entry name" value="PEPTIDASE_M32"/>
    <property type="match status" value="1"/>
</dbReference>
<dbReference type="RefSeq" id="WP_033190981.1">
    <property type="nucleotide sequence ID" value="NZ_CP014334.2"/>
</dbReference>
<dbReference type="PDB" id="5E3X">
    <property type="method" value="X-ray"/>
    <property type="resolution" value="2.20 A"/>
    <property type="chains" value="A=1-489"/>
</dbReference>
<dbReference type="GO" id="GO:0004181">
    <property type="term" value="F:metallocarboxypeptidase activity"/>
    <property type="evidence" value="ECO:0007669"/>
    <property type="project" value="UniProtKB-UniRule"/>
</dbReference>
<evidence type="ECO:0000256" key="1">
    <source>
        <dbReference type="PIRNR" id="PIRNR006615"/>
    </source>
</evidence>
<evidence type="ECO:0000313" key="4">
    <source>
        <dbReference type="EMBL" id="AMW32563.1"/>
    </source>
</evidence>
<evidence type="ECO:0000256" key="2">
    <source>
        <dbReference type="PIRSR" id="PIRSR006615-1"/>
    </source>
</evidence>
<feature type="binding site" evidence="2">
    <location>
        <position position="283"/>
    </location>
    <ligand>
        <name>Zn(2+)</name>
        <dbReference type="ChEBI" id="CHEBI:29105"/>
        <note>catalytic</note>
    </ligand>
</feature>
<evidence type="ECO:0000313" key="6">
    <source>
        <dbReference type="Proteomes" id="UP000093740"/>
    </source>
</evidence>
<dbReference type="Proteomes" id="UP000093740">
    <property type="component" value="Chromosome"/>
</dbReference>
<keyword evidence="1" id="KW-0645">Protease</keyword>
<dbReference type="KEGG" id="fia:NA23_04220"/>
<reference evidence="4 6" key="2">
    <citation type="journal article" date="2015" name="Stand. Genomic Sci.">
        <title>Genome sequence of a native-feather degrading extremely thermophilic Eubacterium, Fervidobacterium islandicum AW-1.</title>
        <authorList>
            <person name="Lee Y.J."/>
            <person name="Jeong H."/>
            <person name="Park G.S."/>
            <person name="Kwak Y."/>
            <person name="Lee S.J."/>
            <person name="Lee S.J."/>
            <person name="Park M.K."/>
            <person name="Kim J.Y."/>
            <person name="Kang H.K."/>
            <person name="Shin J.H."/>
            <person name="Lee D.W."/>
        </authorList>
    </citation>
    <scope>NUCLEOTIDE SEQUENCE [LARGE SCALE GENOMIC DNA]</scope>
    <source>
        <strain evidence="4 6">AW-1</strain>
    </source>
</reference>
<keyword evidence="6" id="KW-1185">Reference proteome</keyword>
<accession>A0A140UHP3</accession>
<feature type="binding site" evidence="2">
    <location>
        <position position="253"/>
    </location>
    <ligand>
        <name>Zn(2+)</name>
        <dbReference type="ChEBI" id="CHEBI:29105"/>
        <note>catalytic</note>
    </ligand>
</feature>
<reference evidence="5 7" key="1">
    <citation type="journal article" date="2015" name="Biochem. Biophys. Res. Commun.">
        <title>Biochemical and structural characterization of a keratin-degrading M32 carboxypeptidase from Fervidobacterium islandicum AW-1.</title>
        <authorList>
            <person name="Lee Y.J."/>
            <person name="Dhanasingh I."/>
            <person name="Ahn J.S."/>
            <person name="Jin H.S."/>
            <person name="Choi J.M."/>
            <person name="Lee S.H."/>
            <person name="Lee D.W."/>
        </authorList>
    </citation>
    <scope>X-RAY CRYSTALLOGRAPHY (2.20 ANGSTROMS)</scope>
    <source>
        <strain evidence="5">AW-1</strain>
    </source>
</reference>
<evidence type="ECO:0000313" key="5">
    <source>
        <dbReference type="PDB" id="5E3X"/>
    </source>
</evidence>
<dbReference type="SMR" id="A0A140UHP3"/>
<dbReference type="PDBsum" id="5E3X"/>
<dbReference type="STRING" id="2423.NA23_04220"/>
<name>A0A140UHP3_FERIS</name>
<protein>
    <recommendedName>
        <fullName evidence="1">Metal-dependent carboxypeptidase</fullName>
        <ecNumber evidence="1">3.4.17.19</ecNumber>
    </recommendedName>
</protein>
<keyword evidence="1 4" id="KW-0121">Carboxypeptidase</keyword>
<reference evidence="4" key="3">
    <citation type="submission" date="2022-03" db="EMBL/GenBank/DDBJ databases">
        <title>The complete genome sequence of a native-feather degrading extremely thermophilic eubacterium Fervidobacterium islandicum AW-1.</title>
        <authorList>
            <person name="Lee D.-W."/>
            <person name="Lee Y.-J."/>
            <person name="Jeong H."/>
            <person name="Lee S.-J."/>
        </authorList>
    </citation>
    <scope>NUCLEOTIDE SEQUENCE</scope>
    <source>
        <strain evidence="4">AW-1</strain>
    </source>
</reference>
<sequence>MEELKSYYKRVAKYYSAAALLYWDMQTYMPKDAGPYRAEVLSEIGTYAFKQITDDALGKLLETAQPQSEIDEKLVYVGKKEYYKYKKVPPELFQEIMITSTMLEQKWEIAKPRGDFEEVRPLLEKIVDLSRKYADILGYEGEPYNALLDLYEPGMKAEEVDQIFSKVRDFIVEVLEKIERLPKSEDPFNREIGVDKQKEFSNWLLHYLKYDFTKGRLDVSAHPFTNPIGLNDVRITTRYIVNDIRNSIYSTIHEFGHALYALSIPTEFYGLPIGSSASYGFDESQSRFWENVVGRSLAFWKGIYSKFIEIVPEMRGYSVEELWRAVNRVQRSFIRTEADEVTYNLHIIIRFEIERELINGELSVKDVPDKWNELYKKYLGLDVPNNTLGCMQDPHWFGGNFGYFPTYALGNLYAAQIFEKLKEEINFEEVVSAGNFEIIKNFLKEKIHSKGKMYEPSDLIKIVTGKPLSYESFVRYIKDKYSKVYEIEL</sequence>
<dbReference type="Gene3D" id="1.10.1370.30">
    <property type="match status" value="1"/>
</dbReference>
<dbReference type="PANTHER" id="PTHR34217:SF1">
    <property type="entry name" value="CARBOXYPEPTIDASE 1"/>
    <property type="match status" value="1"/>
</dbReference>
<comment type="cofactor">
    <cofactor evidence="2">
        <name>Zn(2+)</name>
        <dbReference type="ChEBI" id="CHEBI:29105"/>
    </cofactor>
    <text evidence="2">Binds 1 zinc ion per subunit.</text>
</comment>